<dbReference type="Proteomes" id="UP000247620">
    <property type="component" value="Unassembled WGS sequence"/>
</dbReference>
<dbReference type="Pfam" id="PF05015">
    <property type="entry name" value="HigB-like_toxin"/>
    <property type="match status" value="1"/>
</dbReference>
<dbReference type="RefSeq" id="WP_110698600.1">
    <property type="nucleotide sequence ID" value="NZ_CP151184.1"/>
</dbReference>
<dbReference type="Gene3D" id="3.30.2310.20">
    <property type="entry name" value="RelE-like"/>
    <property type="match status" value="1"/>
</dbReference>
<dbReference type="InterPro" id="IPR035093">
    <property type="entry name" value="RelE/ParE_toxin_dom_sf"/>
</dbReference>
<name>A0A2V4J4E3_9PSED</name>
<evidence type="ECO:0000313" key="1">
    <source>
        <dbReference type="EMBL" id="PYB84306.1"/>
    </source>
</evidence>
<protein>
    <submittedName>
        <fullName evidence="1">Killer protein</fullName>
    </submittedName>
</protein>
<dbReference type="InterPro" id="IPR007711">
    <property type="entry name" value="HigB-1"/>
</dbReference>
<dbReference type="PANTHER" id="PTHR40266">
    <property type="entry name" value="TOXIN HIGB-1"/>
    <property type="match status" value="1"/>
</dbReference>
<dbReference type="SUPFAM" id="SSF143011">
    <property type="entry name" value="RelE-like"/>
    <property type="match status" value="1"/>
</dbReference>
<accession>A0A2V4J4E3</accession>
<evidence type="ECO:0000313" key="2">
    <source>
        <dbReference type="Proteomes" id="UP000247620"/>
    </source>
</evidence>
<organism evidence="1 2">
    <name type="scientific">Pseudomonas soli</name>
    <dbReference type="NCBI Taxonomy" id="1306993"/>
    <lineage>
        <taxon>Bacteria</taxon>
        <taxon>Pseudomonadati</taxon>
        <taxon>Pseudomonadota</taxon>
        <taxon>Gammaproteobacteria</taxon>
        <taxon>Pseudomonadales</taxon>
        <taxon>Pseudomonadaceae</taxon>
        <taxon>Pseudomonas</taxon>
    </lineage>
</organism>
<dbReference type="PANTHER" id="PTHR40266:SF2">
    <property type="entry name" value="TOXIN HIGB-1"/>
    <property type="match status" value="1"/>
</dbReference>
<proteinExistence type="predicted"/>
<comment type="caution">
    <text evidence="1">The sequence shown here is derived from an EMBL/GenBank/DDBJ whole genome shotgun (WGS) entry which is preliminary data.</text>
</comment>
<reference evidence="1 2" key="1">
    <citation type="submission" date="2018-06" db="EMBL/GenBank/DDBJ databases">
        <title>Pseudomonas diversity within urban Lake Michigan freshwaters.</title>
        <authorList>
            <person name="Batrich M."/>
            <person name="Hatzopoulos T."/>
            <person name="Putonti C."/>
        </authorList>
    </citation>
    <scope>NUCLEOTIDE SEQUENCE [LARGE SCALE GENOMIC DNA]</scope>
    <source>
        <strain evidence="1 2">LBp-160603</strain>
    </source>
</reference>
<dbReference type="AlphaFoldDB" id="A0A2V4J4E3"/>
<gene>
    <name evidence="1" type="ORF">DMX07_07150</name>
</gene>
<dbReference type="EMBL" id="QJRO01000003">
    <property type="protein sequence ID" value="PYB84306.1"/>
    <property type="molecule type" value="Genomic_DNA"/>
</dbReference>
<sequence>MIISFRHKGLRLFHETGNTRGIQAAHVQRLRRQLQFLDSAVVAEDMNVPGWQLHPLKGERLSFWSISVSGNWRLVFRITGFDVELVD</sequence>